<proteinExistence type="predicted"/>
<evidence type="ECO:0000313" key="2">
    <source>
        <dbReference type="Proteomes" id="UP000269396"/>
    </source>
</evidence>
<name>A0A183PRM1_9TREM</name>
<organism evidence="1 2">
    <name type="scientific">Schistosoma mattheei</name>
    <dbReference type="NCBI Taxonomy" id="31246"/>
    <lineage>
        <taxon>Eukaryota</taxon>
        <taxon>Metazoa</taxon>
        <taxon>Spiralia</taxon>
        <taxon>Lophotrochozoa</taxon>
        <taxon>Platyhelminthes</taxon>
        <taxon>Trematoda</taxon>
        <taxon>Digenea</taxon>
        <taxon>Strigeidida</taxon>
        <taxon>Schistosomatoidea</taxon>
        <taxon>Schistosomatidae</taxon>
        <taxon>Schistosoma</taxon>
    </lineage>
</organism>
<dbReference type="SUPFAM" id="SSF69572">
    <property type="entry name" value="Activating enzymes of the ubiquitin-like proteins"/>
    <property type="match status" value="1"/>
</dbReference>
<keyword evidence="2" id="KW-1185">Reference proteome</keyword>
<evidence type="ECO:0000313" key="1">
    <source>
        <dbReference type="EMBL" id="VDP72934.1"/>
    </source>
</evidence>
<dbReference type="EMBL" id="UZAL01038043">
    <property type="protein sequence ID" value="VDP72934.1"/>
    <property type="molecule type" value="Genomic_DNA"/>
</dbReference>
<dbReference type="InterPro" id="IPR035985">
    <property type="entry name" value="Ubiquitin-activating_enz"/>
</dbReference>
<dbReference type="STRING" id="31246.A0A183PRM1"/>
<dbReference type="Proteomes" id="UP000269396">
    <property type="component" value="Unassembled WGS sequence"/>
</dbReference>
<accession>A0A183PRM1</accession>
<gene>
    <name evidence="1" type="ORF">SMTD_LOCUS17007</name>
</gene>
<dbReference type="AlphaFoldDB" id="A0A183PRM1"/>
<sequence>MSRGAVPWQPVTNNWFIHHFVPSGYWSPCGALVWNEGFPSPSDGSSICTTPPIKINESLVKRLAFASQGQLAPLSAVFGGIAAQEAMKAITFTFTPINQWLYIHCASIVPLEVSTKSNEFQK</sequence>
<dbReference type="Gene3D" id="3.40.50.12550">
    <property type="entry name" value="Ubiquitin-activating enzyme E1, inactive adenylation domain, subdomain 2"/>
    <property type="match status" value="1"/>
</dbReference>
<reference evidence="1 2" key="1">
    <citation type="submission" date="2018-11" db="EMBL/GenBank/DDBJ databases">
        <authorList>
            <consortium name="Pathogen Informatics"/>
        </authorList>
    </citation>
    <scope>NUCLEOTIDE SEQUENCE [LARGE SCALE GENOMIC DNA]</scope>
    <source>
        <strain>Denwood</strain>
        <strain evidence="2">Zambia</strain>
    </source>
</reference>
<protein>
    <submittedName>
        <fullName evidence="1">Uncharacterized protein</fullName>
    </submittedName>
</protein>
<dbReference type="GO" id="GO:0008641">
    <property type="term" value="F:ubiquitin-like modifier activating enzyme activity"/>
    <property type="evidence" value="ECO:0007669"/>
    <property type="project" value="InterPro"/>
</dbReference>